<dbReference type="PANTHER" id="PTHR30289:SF1">
    <property type="entry name" value="PEBP (PHOSPHATIDYLETHANOLAMINE-BINDING PROTEIN) FAMILY PROTEIN"/>
    <property type="match status" value="1"/>
</dbReference>
<dbReference type="PANTHER" id="PTHR30289">
    <property type="entry name" value="UNCHARACTERIZED PROTEIN YBCL-RELATED"/>
    <property type="match status" value="1"/>
</dbReference>
<organism evidence="1 2">
    <name type="scientific">Hyphomicrobium denitrificans 1NES1</name>
    <dbReference type="NCBI Taxonomy" id="670307"/>
    <lineage>
        <taxon>Bacteria</taxon>
        <taxon>Pseudomonadati</taxon>
        <taxon>Pseudomonadota</taxon>
        <taxon>Alphaproteobacteria</taxon>
        <taxon>Hyphomicrobiales</taxon>
        <taxon>Hyphomicrobiaceae</taxon>
        <taxon>Hyphomicrobium</taxon>
    </lineage>
</organism>
<evidence type="ECO:0000313" key="2">
    <source>
        <dbReference type="Proteomes" id="UP000005952"/>
    </source>
</evidence>
<dbReference type="RefSeq" id="WP_015596369.1">
    <property type="nucleotide sequence ID" value="NC_021172.1"/>
</dbReference>
<gene>
    <name evidence="1" type="ORF">HYPDE_23223</name>
</gene>
<dbReference type="InterPro" id="IPR005247">
    <property type="entry name" value="YbhB_YbcL/LppC-like"/>
</dbReference>
<evidence type="ECO:0000313" key="1">
    <source>
        <dbReference type="EMBL" id="AGK56331.1"/>
    </source>
</evidence>
<dbReference type="Pfam" id="PF01161">
    <property type="entry name" value="PBP"/>
    <property type="match status" value="1"/>
</dbReference>
<dbReference type="InterPro" id="IPR036610">
    <property type="entry name" value="PEBP-like_sf"/>
</dbReference>
<protein>
    <submittedName>
        <fullName evidence="1">PEBP family protein</fullName>
    </submittedName>
</protein>
<dbReference type="STRING" id="670307.HYPDE_23223"/>
<dbReference type="AlphaFoldDB" id="N0B708"/>
<dbReference type="eggNOG" id="COG1881">
    <property type="taxonomic scope" value="Bacteria"/>
</dbReference>
<dbReference type="SUPFAM" id="SSF49777">
    <property type="entry name" value="PEBP-like"/>
    <property type="match status" value="1"/>
</dbReference>
<accession>N0B708</accession>
<dbReference type="EMBL" id="CP005587">
    <property type="protein sequence ID" value="AGK56331.1"/>
    <property type="molecule type" value="Genomic_DNA"/>
</dbReference>
<dbReference type="KEGG" id="hdt:HYPDE_23223"/>
<dbReference type="Proteomes" id="UP000005952">
    <property type="component" value="Chromosome"/>
</dbReference>
<sequence length="157" mass="17228">MALVLRSPAFEEGGEIPCKYTCDGANYSPPLDWSGVPASTKSLLLTCDDPDAPRRTFQHWAAYNIPPHWKSLQEGYSAETSEPGVQQAINDFGKPGYGGPCPPRGNRPHAYHFRLSALRSVIEGAGPGATCEEIKRLASPYEIEFSELIGFFGRKKK</sequence>
<dbReference type="InterPro" id="IPR008914">
    <property type="entry name" value="PEBP"/>
</dbReference>
<name>N0B708_9HYPH</name>
<dbReference type="HOGENOM" id="CLU_083918_3_2_5"/>
<dbReference type="CDD" id="cd00865">
    <property type="entry name" value="PEBP_bact_arch"/>
    <property type="match status" value="1"/>
</dbReference>
<dbReference type="NCBIfam" id="TIGR00481">
    <property type="entry name" value="YbhB/YbcL family Raf kinase inhibitor-like protein"/>
    <property type="match status" value="1"/>
</dbReference>
<proteinExistence type="predicted"/>
<dbReference type="Gene3D" id="3.90.280.10">
    <property type="entry name" value="PEBP-like"/>
    <property type="match status" value="1"/>
</dbReference>
<reference evidence="1 2" key="1">
    <citation type="journal article" date="2013" name="Genome Announc.">
        <title>Genome sequences for three denitrifying bacterial strains isolated from a uranium- and nitrate-contaminated subsurface environment.</title>
        <authorList>
            <person name="Venkatramanan R."/>
            <person name="Prakash O."/>
            <person name="Woyke T."/>
            <person name="Chain P."/>
            <person name="Goodwin L.A."/>
            <person name="Watson D."/>
            <person name="Brooks S."/>
            <person name="Kostka J.E."/>
            <person name="Green S.J."/>
        </authorList>
    </citation>
    <scope>NUCLEOTIDE SEQUENCE [LARGE SCALE GENOMIC DNA]</scope>
    <source>
        <strain evidence="1 2">1NES1</strain>
    </source>
</reference>
<keyword evidence="2" id="KW-1185">Reference proteome</keyword>